<dbReference type="InterPro" id="IPR013783">
    <property type="entry name" value="Ig-like_fold"/>
</dbReference>
<sequence length="316" mass="35592">SLLTFGHQSTTARVITESVPPQVAEGENVLFIVHNLPKDVKSFGWFKGLKIEKQGIAMYRRRKNLVTNGPMHSGRETIYRNGSLLLEKVSRNDTGFYTLQTYNRHAEILSTTAVYLHVHDFLWKCGRLATSSQPTIESVPSKVVEWGDVLLLVHNPPENIVGFVWVKGMNVSKNIVASRYIPDRKTTMLGPAYSGREILYSDGSLLLRNVTPKDSGLYTLEILRTDMTTETAQIQLKVHKSVTQPFMQMTDTTVAGCRFVTFTCISPDTDISVRWIFNNETLQLTERMTLSPTKCGLRINPVKSEDAGEYQCEVSN</sequence>
<keyword evidence="2" id="KW-0325">Glycoprotein</keyword>
<name>A0AAW0HRB7_MYOGA</name>
<dbReference type="InterPro" id="IPR013106">
    <property type="entry name" value="Ig_V-set"/>
</dbReference>
<keyword evidence="7" id="KW-1185">Reference proteome</keyword>
<dbReference type="InterPro" id="IPR003599">
    <property type="entry name" value="Ig_sub"/>
</dbReference>
<gene>
    <name evidence="6" type="ORF">U0070_016178</name>
</gene>
<evidence type="ECO:0000256" key="4">
    <source>
        <dbReference type="ARBA" id="ARBA00038222"/>
    </source>
</evidence>
<dbReference type="PANTHER" id="PTHR44427:SF1">
    <property type="entry name" value="CARCINOEMBRYONIC ANTIGEN-RELATED CELL ADHESION MOLECULE 1"/>
    <property type="match status" value="1"/>
</dbReference>
<dbReference type="GO" id="GO:0009986">
    <property type="term" value="C:cell surface"/>
    <property type="evidence" value="ECO:0007669"/>
    <property type="project" value="TreeGrafter"/>
</dbReference>
<dbReference type="SUPFAM" id="SSF48726">
    <property type="entry name" value="Immunoglobulin"/>
    <property type="match status" value="3"/>
</dbReference>
<dbReference type="GO" id="GO:0005886">
    <property type="term" value="C:plasma membrane"/>
    <property type="evidence" value="ECO:0007669"/>
    <property type="project" value="TreeGrafter"/>
</dbReference>
<dbReference type="Gene3D" id="2.60.40.10">
    <property type="entry name" value="Immunoglobulins"/>
    <property type="match status" value="3"/>
</dbReference>
<dbReference type="InterPro" id="IPR036179">
    <property type="entry name" value="Ig-like_dom_sf"/>
</dbReference>
<proteinExistence type="inferred from homology"/>
<dbReference type="EMBL" id="JBBHLL010000368">
    <property type="protein sequence ID" value="KAK7804665.1"/>
    <property type="molecule type" value="Genomic_DNA"/>
</dbReference>
<evidence type="ECO:0000256" key="1">
    <source>
        <dbReference type="ARBA" id="ARBA00022729"/>
    </source>
</evidence>
<dbReference type="PROSITE" id="PS50835">
    <property type="entry name" value="IG_LIKE"/>
    <property type="match status" value="1"/>
</dbReference>
<dbReference type="PANTHER" id="PTHR44427">
    <property type="entry name" value="CARCINOEMBRYONIC ANTIGEN-RELATED CELL ADHESION MOLECULE 19"/>
    <property type="match status" value="1"/>
</dbReference>
<dbReference type="GO" id="GO:1990782">
    <property type="term" value="F:protein tyrosine kinase binding"/>
    <property type="evidence" value="ECO:0007669"/>
    <property type="project" value="TreeGrafter"/>
</dbReference>
<evidence type="ECO:0000313" key="6">
    <source>
        <dbReference type="EMBL" id="KAK7804665.1"/>
    </source>
</evidence>
<dbReference type="Pfam" id="PF07686">
    <property type="entry name" value="V-set"/>
    <property type="match status" value="2"/>
</dbReference>
<comment type="similarity">
    <text evidence="4">Belongs to the immunoglobulin superfamily. CEA family.</text>
</comment>
<reference evidence="6 7" key="1">
    <citation type="journal article" date="2023" name="bioRxiv">
        <title>Conserved and derived expression patterns and positive selection on dental genes reveal complex evolutionary context of ever-growing rodent molars.</title>
        <authorList>
            <person name="Calamari Z.T."/>
            <person name="Song A."/>
            <person name="Cohen E."/>
            <person name="Akter M."/>
            <person name="Roy R.D."/>
            <person name="Hallikas O."/>
            <person name="Christensen M.M."/>
            <person name="Li P."/>
            <person name="Marangoni P."/>
            <person name="Jernvall J."/>
            <person name="Klein O.D."/>
        </authorList>
    </citation>
    <scope>NUCLEOTIDE SEQUENCE [LARGE SCALE GENOMIC DNA]</scope>
    <source>
        <strain evidence="6">V071</strain>
    </source>
</reference>
<evidence type="ECO:0000313" key="7">
    <source>
        <dbReference type="Proteomes" id="UP001488838"/>
    </source>
</evidence>
<dbReference type="SMART" id="SM00409">
    <property type="entry name" value="IG"/>
    <property type="match status" value="3"/>
</dbReference>
<keyword evidence="3" id="KW-0393">Immunoglobulin domain</keyword>
<dbReference type="FunFam" id="2.60.40.10:FF:000244">
    <property type="entry name" value="carcinoembryonic antigen-related cell adhesion molecule 16"/>
    <property type="match status" value="1"/>
</dbReference>
<comment type="caution">
    <text evidence="6">The sequence shown here is derived from an EMBL/GenBank/DDBJ whole genome shotgun (WGS) entry which is preliminary data.</text>
</comment>
<dbReference type="Proteomes" id="UP001488838">
    <property type="component" value="Unassembled WGS sequence"/>
</dbReference>
<evidence type="ECO:0000256" key="2">
    <source>
        <dbReference type="ARBA" id="ARBA00023180"/>
    </source>
</evidence>
<keyword evidence="1" id="KW-0732">Signal</keyword>
<feature type="non-terminal residue" evidence="6">
    <location>
        <position position="316"/>
    </location>
</feature>
<evidence type="ECO:0000259" key="5">
    <source>
        <dbReference type="PROSITE" id="PS50835"/>
    </source>
</evidence>
<feature type="domain" description="Ig-like" evidence="5">
    <location>
        <begin position="245"/>
        <end position="316"/>
    </location>
</feature>
<organism evidence="6 7">
    <name type="scientific">Myodes glareolus</name>
    <name type="common">Bank vole</name>
    <name type="synonym">Clethrionomys glareolus</name>
    <dbReference type="NCBI Taxonomy" id="447135"/>
    <lineage>
        <taxon>Eukaryota</taxon>
        <taxon>Metazoa</taxon>
        <taxon>Chordata</taxon>
        <taxon>Craniata</taxon>
        <taxon>Vertebrata</taxon>
        <taxon>Euteleostomi</taxon>
        <taxon>Mammalia</taxon>
        <taxon>Eutheria</taxon>
        <taxon>Euarchontoglires</taxon>
        <taxon>Glires</taxon>
        <taxon>Rodentia</taxon>
        <taxon>Myomorpha</taxon>
        <taxon>Muroidea</taxon>
        <taxon>Cricetidae</taxon>
        <taxon>Arvicolinae</taxon>
        <taxon>Myodes</taxon>
    </lineage>
</organism>
<dbReference type="InterPro" id="IPR007110">
    <property type="entry name" value="Ig-like_dom"/>
</dbReference>
<protein>
    <recommendedName>
        <fullName evidence="5">Ig-like domain-containing protein</fullName>
    </recommendedName>
</protein>
<dbReference type="GO" id="GO:0002682">
    <property type="term" value="P:regulation of immune system process"/>
    <property type="evidence" value="ECO:0007669"/>
    <property type="project" value="TreeGrafter"/>
</dbReference>
<dbReference type="InterPro" id="IPR050831">
    <property type="entry name" value="CEA_cell_adhesion"/>
</dbReference>
<dbReference type="AlphaFoldDB" id="A0AAW0HRB7"/>
<dbReference type="GO" id="GO:0007165">
    <property type="term" value="P:signal transduction"/>
    <property type="evidence" value="ECO:0007669"/>
    <property type="project" value="TreeGrafter"/>
</dbReference>
<accession>A0AAW0HRB7</accession>
<dbReference type="FunFam" id="2.60.40.10:FF:000340">
    <property type="entry name" value="Carcinoembryonic antigen-related cell adhesion molecule 1"/>
    <property type="match status" value="1"/>
</dbReference>
<dbReference type="CDD" id="cd05774">
    <property type="entry name" value="IgV_CEACAM_D1"/>
    <property type="match status" value="2"/>
</dbReference>
<evidence type="ECO:0000256" key="3">
    <source>
        <dbReference type="ARBA" id="ARBA00023319"/>
    </source>
</evidence>
<dbReference type="Pfam" id="PF13927">
    <property type="entry name" value="Ig_3"/>
    <property type="match status" value="1"/>
</dbReference>
<feature type="non-terminal residue" evidence="6">
    <location>
        <position position="1"/>
    </location>
</feature>